<feature type="transmembrane region" description="Helical" evidence="5">
    <location>
        <begin position="357"/>
        <end position="379"/>
    </location>
</feature>
<evidence type="ECO:0000256" key="3">
    <source>
        <dbReference type="ARBA" id="ARBA00023136"/>
    </source>
</evidence>
<dbReference type="InterPro" id="IPR011701">
    <property type="entry name" value="MFS"/>
</dbReference>
<dbReference type="EMBL" id="FWZX01000008">
    <property type="protein sequence ID" value="SMF23679.1"/>
    <property type="molecule type" value="Genomic_DNA"/>
</dbReference>
<keyword evidence="2 5" id="KW-1133">Transmembrane helix</keyword>
<dbReference type="CDD" id="cd17477">
    <property type="entry name" value="MFS_YcaD_like"/>
    <property type="match status" value="1"/>
</dbReference>
<feature type="transmembrane region" description="Helical" evidence="5">
    <location>
        <begin position="73"/>
        <end position="92"/>
    </location>
</feature>
<dbReference type="PANTHER" id="PTHR23521">
    <property type="entry name" value="TRANSPORTER MFS SUPERFAMILY"/>
    <property type="match status" value="1"/>
</dbReference>
<feature type="transmembrane region" description="Helical" evidence="5">
    <location>
        <begin position="98"/>
        <end position="119"/>
    </location>
</feature>
<dbReference type="GO" id="GO:0022857">
    <property type="term" value="F:transmembrane transporter activity"/>
    <property type="evidence" value="ECO:0007669"/>
    <property type="project" value="InterPro"/>
</dbReference>
<dbReference type="STRING" id="560819.SAMN05428998_10834"/>
<proteinExistence type="predicted"/>
<organism evidence="7 8">
    <name type="scientific">Tistlia consotensis USBA 355</name>
    <dbReference type="NCBI Taxonomy" id="560819"/>
    <lineage>
        <taxon>Bacteria</taxon>
        <taxon>Pseudomonadati</taxon>
        <taxon>Pseudomonadota</taxon>
        <taxon>Alphaproteobacteria</taxon>
        <taxon>Rhodospirillales</taxon>
        <taxon>Rhodovibrionaceae</taxon>
        <taxon>Tistlia</taxon>
    </lineage>
</organism>
<dbReference type="InterPro" id="IPR047200">
    <property type="entry name" value="MFS_YcaD-like"/>
</dbReference>
<dbReference type="InterPro" id="IPR020846">
    <property type="entry name" value="MFS_dom"/>
</dbReference>
<dbReference type="PANTHER" id="PTHR23521:SF3">
    <property type="entry name" value="MFS TRANSPORTER"/>
    <property type="match status" value="1"/>
</dbReference>
<evidence type="ECO:0000313" key="8">
    <source>
        <dbReference type="Proteomes" id="UP000192917"/>
    </source>
</evidence>
<evidence type="ECO:0000256" key="1">
    <source>
        <dbReference type="ARBA" id="ARBA00022692"/>
    </source>
</evidence>
<feature type="transmembrane region" description="Helical" evidence="5">
    <location>
        <begin position="205"/>
        <end position="225"/>
    </location>
</feature>
<feature type="transmembrane region" description="Helical" evidence="5">
    <location>
        <begin position="42"/>
        <end position="61"/>
    </location>
</feature>
<dbReference type="GO" id="GO:0005886">
    <property type="term" value="C:plasma membrane"/>
    <property type="evidence" value="ECO:0007669"/>
    <property type="project" value="TreeGrafter"/>
</dbReference>
<dbReference type="RefSeq" id="WP_159460201.1">
    <property type="nucleotide sequence ID" value="NZ_FWZX01000008.1"/>
</dbReference>
<dbReference type="SUPFAM" id="SSF103473">
    <property type="entry name" value="MFS general substrate transporter"/>
    <property type="match status" value="1"/>
</dbReference>
<protein>
    <submittedName>
        <fullName evidence="7">Predicted arabinose efflux permease, MFS family</fullName>
    </submittedName>
</protein>
<dbReference type="Gene3D" id="1.20.1250.20">
    <property type="entry name" value="MFS general substrate transporter like domains"/>
    <property type="match status" value="2"/>
</dbReference>
<evidence type="ECO:0000256" key="5">
    <source>
        <dbReference type="SAM" id="Phobius"/>
    </source>
</evidence>
<feature type="transmembrane region" description="Helical" evidence="5">
    <location>
        <begin position="131"/>
        <end position="150"/>
    </location>
</feature>
<accession>A0A1Y6BQG6</accession>
<feature type="transmembrane region" description="Helical" evidence="5">
    <location>
        <begin position="237"/>
        <end position="256"/>
    </location>
</feature>
<dbReference type="AlphaFoldDB" id="A0A1Y6BQG6"/>
<dbReference type="Pfam" id="PF07690">
    <property type="entry name" value="MFS_1"/>
    <property type="match status" value="1"/>
</dbReference>
<dbReference type="Proteomes" id="UP000192917">
    <property type="component" value="Unassembled WGS sequence"/>
</dbReference>
<dbReference type="PROSITE" id="PS50850">
    <property type="entry name" value="MFS"/>
    <property type="match status" value="1"/>
</dbReference>
<evidence type="ECO:0000256" key="2">
    <source>
        <dbReference type="ARBA" id="ARBA00022989"/>
    </source>
</evidence>
<reference evidence="7 8" key="1">
    <citation type="submission" date="2017-04" db="EMBL/GenBank/DDBJ databases">
        <authorList>
            <person name="Afonso C.L."/>
            <person name="Miller P.J."/>
            <person name="Scott M.A."/>
            <person name="Spackman E."/>
            <person name="Goraichik I."/>
            <person name="Dimitrov K.M."/>
            <person name="Suarez D.L."/>
            <person name="Swayne D.E."/>
        </authorList>
    </citation>
    <scope>NUCLEOTIDE SEQUENCE [LARGE SCALE GENOMIC DNA]</scope>
    <source>
        <strain evidence="7 8">USBA 355</strain>
    </source>
</reference>
<gene>
    <name evidence="7" type="ORF">SAMN05428998_10834</name>
</gene>
<evidence type="ECO:0000313" key="7">
    <source>
        <dbReference type="EMBL" id="SMF23679.1"/>
    </source>
</evidence>
<feature type="transmembrane region" description="Helical" evidence="5">
    <location>
        <begin position="268"/>
        <end position="288"/>
    </location>
</feature>
<feature type="transmembrane region" description="Helical" evidence="5">
    <location>
        <begin position="294"/>
        <end position="319"/>
    </location>
</feature>
<dbReference type="InterPro" id="IPR036259">
    <property type="entry name" value="MFS_trans_sf"/>
</dbReference>
<feature type="region of interest" description="Disordered" evidence="4">
    <location>
        <begin position="401"/>
        <end position="421"/>
    </location>
</feature>
<feature type="domain" description="Major facilitator superfamily (MFS) profile" evidence="6">
    <location>
        <begin position="2"/>
        <end position="386"/>
    </location>
</feature>
<keyword evidence="1 5" id="KW-0812">Transmembrane</keyword>
<keyword evidence="3 5" id="KW-0472">Membrane</keyword>
<evidence type="ECO:0000256" key="4">
    <source>
        <dbReference type="SAM" id="MobiDB-lite"/>
    </source>
</evidence>
<evidence type="ECO:0000259" key="6">
    <source>
        <dbReference type="PROSITE" id="PS50850"/>
    </source>
</evidence>
<feature type="transmembrane region" description="Helical" evidence="5">
    <location>
        <begin position="326"/>
        <end position="345"/>
    </location>
</feature>
<sequence length="421" mass="43474">MRSLVLSVAALILSFSMLLAGNGLQFVVLALRAGLEGFSLEAMGWINAGYFAGFALGALCCPRLVAGAGHIRTFAALGSIVSGVALAHPLLVDPVAWALFRVVTGFCFAGLYLVVESWLNERASNELRGRLLALYGTFVFAGYALGPLLAGLGSAAGFQLFVLASMLVSFALVPVTLTRASAPVVGDEAPAERFGLRRLARETPLGFGGLLLLGAVQGAFIGLGPVFADRLELPSQWVSGFLTAGMLAGLVLQYPLGWLSDRLDRRVVIMLIAGCSTTLSALFLGAVLEGHRGVATVLAGAMATGGTIFPLYAIVLALINDRLPKTSLVSAAATISLLYSIGSSLGSPVASRLMAGFGPAGLPLFIGAGMAALALFAGWRMIRREAPTPLEDAQIATTVASPGAVPLEANPQDAAEGRSDT</sequence>
<name>A0A1Y6BQG6_9PROT</name>
<feature type="transmembrane region" description="Helical" evidence="5">
    <location>
        <begin position="156"/>
        <end position="177"/>
    </location>
</feature>
<keyword evidence="8" id="KW-1185">Reference proteome</keyword>